<gene>
    <name evidence="1" type="ORF">GALL_414260</name>
</gene>
<dbReference type="AlphaFoldDB" id="A0A1J5QH87"/>
<organism evidence="1">
    <name type="scientific">mine drainage metagenome</name>
    <dbReference type="NCBI Taxonomy" id="410659"/>
    <lineage>
        <taxon>unclassified sequences</taxon>
        <taxon>metagenomes</taxon>
        <taxon>ecological metagenomes</taxon>
    </lineage>
</organism>
<evidence type="ECO:0000313" key="1">
    <source>
        <dbReference type="EMBL" id="OIQ76883.1"/>
    </source>
</evidence>
<sequence length="219" mass="24584">MSVRFRRLSLPGRIVVPQKRPTLRSSTTRFAALESIMIVLSRMPVHQHLRTAMHRISDCGSHQRFTVPRMEHGDDSCGPNHRAARPAGAGKLRVARRANRFDLFRRCFAPKLARPQKSLSRNLQFAQRFKVIWVVVQSRPQKYFALPQPQITSIFRAILPRKRGASRSSRTLGAGCGGRGSGARRAALIRLPQSFDGLVPKPSSKLLRKACADGEVVWS</sequence>
<name>A0A1J5QH87_9ZZZZ</name>
<dbReference type="EMBL" id="MLJW01001747">
    <property type="protein sequence ID" value="OIQ76883.1"/>
    <property type="molecule type" value="Genomic_DNA"/>
</dbReference>
<proteinExistence type="predicted"/>
<accession>A0A1J5QH87</accession>
<reference evidence="1" key="1">
    <citation type="submission" date="2016-10" db="EMBL/GenBank/DDBJ databases">
        <title>Sequence of Gallionella enrichment culture.</title>
        <authorList>
            <person name="Poehlein A."/>
            <person name="Muehling M."/>
            <person name="Daniel R."/>
        </authorList>
    </citation>
    <scope>NUCLEOTIDE SEQUENCE</scope>
</reference>
<comment type="caution">
    <text evidence="1">The sequence shown here is derived from an EMBL/GenBank/DDBJ whole genome shotgun (WGS) entry which is preliminary data.</text>
</comment>
<protein>
    <submittedName>
        <fullName evidence="1">Uncharacterized protein</fullName>
    </submittedName>
</protein>